<protein>
    <submittedName>
        <fullName evidence="2">Uncharacterized protein</fullName>
    </submittedName>
</protein>
<evidence type="ECO:0000256" key="1">
    <source>
        <dbReference type="SAM" id="MobiDB-lite"/>
    </source>
</evidence>
<keyword evidence="3" id="KW-1185">Reference proteome</keyword>
<accession>A0ABN9TJU2</accession>
<feature type="compositionally biased region" description="Low complexity" evidence="1">
    <location>
        <begin position="112"/>
        <end position="122"/>
    </location>
</feature>
<sequence length="224" mass="23786">QASAAVLARPGPAGTDYNRFCLFQCRPRDFSVGEPCLPIDPAAANESMTAHGNGRPAEEEEHEQREECAEQRPRGQGPWIAADDSGIGRRRCWSRSCPSTWTGRRRRGLGAARPCRAPARGRGCPGGAAEDADGDPGAAALGAPRPGDPAVPLAAGLLLGGVCHFWWTGLHCTSRLTRSSGKCGIHAHRNGCLRCISQRQRSVLPCAAWQCPRALSCHAVSCSV</sequence>
<evidence type="ECO:0000313" key="3">
    <source>
        <dbReference type="Proteomes" id="UP001189429"/>
    </source>
</evidence>
<gene>
    <name evidence="2" type="ORF">PCOR1329_LOCUS39268</name>
</gene>
<feature type="compositionally biased region" description="Basic and acidic residues" evidence="1">
    <location>
        <begin position="62"/>
        <end position="73"/>
    </location>
</feature>
<feature type="non-terminal residue" evidence="2">
    <location>
        <position position="224"/>
    </location>
</feature>
<feature type="region of interest" description="Disordered" evidence="1">
    <location>
        <begin position="112"/>
        <end position="143"/>
    </location>
</feature>
<dbReference type="Proteomes" id="UP001189429">
    <property type="component" value="Unassembled WGS sequence"/>
</dbReference>
<comment type="caution">
    <text evidence="2">The sequence shown here is derived from an EMBL/GenBank/DDBJ whole genome shotgun (WGS) entry which is preliminary data.</text>
</comment>
<feature type="region of interest" description="Disordered" evidence="1">
    <location>
        <begin position="41"/>
        <end position="83"/>
    </location>
</feature>
<name>A0ABN9TJU2_9DINO</name>
<organism evidence="2 3">
    <name type="scientific">Prorocentrum cordatum</name>
    <dbReference type="NCBI Taxonomy" id="2364126"/>
    <lineage>
        <taxon>Eukaryota</taxon>
        <taxon>Sar</taxon>
        <taxon>Alveolata</taxon>
        <taxon>Dinophyceae</taxon>
        <taxon>Prorocentrales</taxon>
        <taxon>Prorocentraceae</taxon>
        <taxon>Prorocentrum</taxon>
    </lineage>
</organism>
<dbReference type="EMBL" id="CAUYUJ010014742">
    <property type="protein sequence ID" value="CAK0845484.1"/>
    <property type="molecule type" value="Genomic_DNA"/>
</dbReference>
<evidence type="ECO:0000313" key="2">
    <source>
        <dbReference type="EMBL" id="CAK0845484.1"/>
    </source>
</evidence>
<feature type="non-terminal residue" evidence="2">
    <location>
        <position position="1"/>
    </location>
</feature>
<proteinExistence type="predicted"/>
<reference evidence="2" key="1">
    <citation type="submission" date="2023-10" db="EMBL/GenBank/DDBJ databases">
        <authorList>
            <person name="Chen Y."/>
            <person name="Shah S."/>
            <person name="Dougan E. K."/>
            <person name="Thang M."/>
            <person name="Chan C."/>
        </authorList>
    </citation>
    <scope>NUCLEOTIDE SEQUENCE [LARGE SCALE GENOMIC DNA]</scope>
</reference>